<keyword evidence="2" id="KW-1185">Reference proteome</keyword>
<dbReference type="RefSeq" id="WP_138696849.1">
    <property type="nucleotide sequence ID" value="NZ_JBHSAZ010000089.1"/>
</dbReference>
<reference evidence="1 2" key="1">
    <citation type="submission" date="2019-05" db="EMBL/GenBank/DDBJ databases">
        <title>Draft genome sequence of Nonomuraea zeae DSM 100528.</title>
        <authorList>
            <person name="Saricaoglu S."/>
            <person name="Isik K."/>
        </authorList>
    </citation>
    <scope>NUCLEOTIDE SEQUENCE [LARGE SCALE GENOMIC DNA]</scope>
    <source>
        <strain evidence="1 2">DSM 100528</strain>
    </source>
</reference>
<dbReference type="SUPFAM" id="SSF141130">
    <property type="entry name" value="Acetamidase/Formamidase-like"/>
    <property type="match status" value="1"/>
</dbReference>
<name>A0A5S4FPB6_9ACTN</name>
<dbReference type="Gene3D" id="2.60.120.580">
    <property type="entry name" value="Acetamidase/Formamidase-like domains"/>
    <property type="match status" value="1"/>
</dbReference>
<dbReference type="InterPro" id="IPR004304">
    <property type="entry name" value="FmdA_AmdA"/>
</dbReference>
<comment type="caution">
    <text evidence="1">The sequence shown here is derived from an EMBL/GenBank/DDBJ whole genome shotgun (WGS) entry which is preliminary data.</text>
</comment>
<dbReference type="EMBL" id="VCKX01000279">
    <property type="protein sequence ID" value="TMR22264.1"/>
    <property type="molecule type" value="Genomic_DNA"/>
</dbReference>
<dbReference type="AlphaFoldDB" id="A0A5S4FPB6"/>
<dbReference type="OrthoDB" id="9785236at2"/>
<dbReference type="PANTHER" id="PTHR31891">
    <property type="entry name" value="FORMAMIDASE C869.04-RELATED"/>
    <property type="match status" value="1"/>
</dbReference>
<dbReference type="PANTHER" id="PTHR31891:SF1">
    <property type="entry name" value="FORMAMIDASE C869.04-RELATED"/>
    <property type="match status" value="1"/>
</dbReference>
<organism evidence="1 2">
    <name type="scientific">Nonomuraea zeae</name>
    <dbReference type="NCBI Taxonomy" id="1642303"/>
    <lineage>
        <taxon>Bacteria</taxon>
        <taxon>Bacillati</taxon>
        <taxon>Actinomycetota</taxon>
        <taxon>Actinomycetes</taxon>
        <taxon>Streptosporangiales</taxon>
        <taxon>Streptosporangiaceae</taxon>
        <taxon>Nonomuraea</taxon>
    </lineage>
</organism>
<dbReference type="Pfam" id="PF03069">
    <property type="entry name" value="FmdA_AmdA"/>
    <property type="match status" value="1"/>
</dbReference>
<evidence type="ECO:0000313" key="1">
    <source>
        <dbReference type="EMBL" id="TMR22264.1"/>
    </source>
</evidence>
<protein>
    <submittedName>
        <fullName evidence="1">Acetamidase/formamidase family protein</fullName>
    </submittedName>
</protein>
<dbReference type="GO" id="GO:0016811">
    <property type="term" value="F:hydrolase activity, acting on carbon-nitrogen (but not peptide) bonds, in linear amides"/>
    <property type="evidence" value="ECO:0007669"/>
    <property type="project" value="InterPro"/>
</dbReference>
<accession>A0A5S4FPB6</accession>
<gene>
    <name evidence="1" type="ORF">ETD85_49700</name>
</gene>
<sequence length="403" mass="43434">MEPVSRFSDRYLDVPRVNCQAGVPLAAQPEIGHNRWHPEIPPAVSVDPGGEVILESAAYDDYQIHDNGSLEELRRIDLSRMHPLTGPVHVGGARPGDVLVAEVLGVEPLSGIAFANILPGTPGLLGDIFPDGFRSTWHARGAVAESPEVPGVRIPAQPHPGTMGVAPSFELMRRWHEREQPLYAGRRAFAPDPRNALLRGLGREAAGIAARTQPPRENGGNMDINALGPGAKVYFPVFVEGALLSLGDHHLSAGDGECSFNAMEMDGRTWLRLHVIPGGMARHRITTPVVQPAPLVAQFGAGRYLGFTGFCFDDAEQGYQDASFAAREAVSRAVDYLMGLGYSGEQAYVILSVAPVELRISCIVTIPNPTVTLYLPIDIFDRDILPRADAREAVPHPGPARQG</sequence>
<dbReference type="Proteomes" id="UP000306628">
    <property type="component" value="Unassembled WGS sequence"/>
</dbReference>
<evidence type="ECO:0000313" key="2">
    <source>
        <dbReference type="Proteomes" id="UP000306628"/>
    </source>
</evidence>
<proteinExistence type="predicted"/>